<keyword evidence="4" id="KW-0521">NADP</keyword>
<keyword evidence="13" id="KW-1185">Reference proteome</keyword>
<dbReference type="Pfam" id="PF00109">
    <property type="entry name" value="ketoacyl-synt"/>
    <property type="match status" value="1"/>
</dbReference>
<dbReference type="GO" id="GO:0004312">
    <property type="term" value="F:fatty acid synthase activity"/>
    <property type="evidence" value="ECO:0007669"/>
    <property type="project" value="TreeGrafter"/>
</dbReference>
<feature type="region of interest" description="N-terminal hotdog fold" evidence="8">
    <location>
        <begin position="934"/>
        <end position="1074"/>
    </location>
</feature>
<organism evidence="12 13">
    <name type="scientific">Rhypophila decipiens</name>
    <dbReference type="NCBI Taxonomy" id="261697"/>
    <lineage>
        <taxon>Eukaryota</taxon>
        <taxon>Fungi</taxon>
        <taxon>Dikarya</taxon>
        <taxon>Ascomycota</taxon>
        <taxon>Pezizomycotina</taxon>
        <taxon>Sordariomycetes</taxon>
        <taxon>Sordariomycetidae</taxon>
        <taxon>Sordariales</taxon>
        <taxon>Naviculisporaceae</taxon>
        <taxon>Rhypophila</taxon>
    </lineage>
</organism>
<dbReference type="Gene3D" id="3.90.180.10">
    <property type="entry name" value="Medium-chain alcohol dehydrogenases, catalytic domain"/>
    <property type="match status" value="1"/>
</dbReference>
<evidence type="ECO:0000256" key="7">
    <source>
        <dbReference type="ARBA" id="ARBA00023315"/>
    </source>
</evidence>
<dbReference type="InterPro" id="IPR049551">
    <property type="entry name" value="PKS_DH_C"/>
</dbReference>
<dbReference type="SMART" id="SM00825">
    <property type="entry name" value="PKS_KS"/>
    <property type="match status" value="1"/>
</dbReference>
<dbReference type="GO" id="GO:0016491">
    <property type="term" value="F:oxidoreductase activity"/>
    <property type="evidence" value="ECO:0007669"/>
    <property type="project" value="UniProtKB-KW"/>
</dbReference>
<gene>
    <name evidence="12" type="ORF">QBC37DRAFT_421440</name>
</gene>
<dbReference type="Gene3D" id="3.10.129.110">
    <property type="entry name" value="Polyketide synthase dehydratase"/>
    <property type="match status" value="1"/>
</dbReference>
<dbReference type="SMART" id="SM00827">
    <property type="entry name" value="PKS_AT"/>
    <property type="match status" value="1"/>
</dbReference>
<proteinExistence type="predicted"/>
<dbReference type="Pfam" id="PF08240">
    <property type="entry name" value="ADH_N"/>
    <property type="match status" value="1"/>
</dbReference>
<dbReference type="Pfam" id="PF21089">
    <property type="entry name" value="PKS_DH_N"/>
    <property type="match status" value="1"/>
</dbReference>
<dbReference type="InterPro" id="IPR009081">
    <property type="entry name" value="PP-bd_ACP"/>
</dbReference>
<dbReference type="SUPFAM" id="SSF53901">
    <property type="entry name" value="Thiolase-like"/>
    <property type="match status" value="1"/>
</dbReference>
<dbReference type="InterPro" id="IPR016039">
    <property type="entry name" value="Thiolase-like"/>
</dbReference>
<dbReference type="EMBL" id="MU858095">
    <property type="protein sequence ID" value="KAK4214346.1"/>
    <property type="molecule type" value="Genomic_DNA"/>
</dbReference>
<feature type="domain" description="Carrier" evidence="9">
    <location>
        <begin position="2485"/>
        <end position="2563"/>
    </location>
</feature>
<dbReference type="InterPro" id="IPR018201">
    <property type="entry name" value="Ketoacyl_synth_AS"/>
</dbReference>
<evidence type="ECO:0000256" key="5">
    <source>
        <dbReference type="ARBA" id="ARBA00023002"/>
    </source>
</evidence>
<evidence type="ECO:0000256" key="1">
    <source>
        <dbReference type="ARBA" id="ARBA00022450"/>
    </source>
</evidence>
<dbReference type="SMART" id="SM00829">
    <property type="entry name" value="PKS_ER"/>
    <property type="match status" value="1"/>
</dbReference>
<dbReference type="InterPro" id="IPR050091">
    <property type="entry name" value="PKS_NRPS_Biosynth_Enz"/>
</dbReference>
<dbReference type="FunFam" id="3.40.50.720:FF:000209">
    <property type="entry name" value="Polyketide synthase Pks12"/>
    <property type="match status" value="1"/>
</dbReference>
<evidence type="ECO:0000256" key="8">
    <source>
        <dbReference type="PROSITE-ProRule" id="PRU01363"/>
    </source>
</evidence>
<dbReference type="GO" id="GO:0031177">
    <property type="term" value="F:phosphopantetheine binding"/>
    <property type="evidence" value="ECO:0007669"/>
    <property type="project" value="InterPro"/>
</dbReference>
<dbReference type="Pfam" id="PF16197">
    <property type="entry name" value="KAsynt_C_assoc"/>
    <property type="match status" value="1"/>
</dbReference>
<feature type="active site" description="Proton donor; for dehydratase activity" evidence="8">
    <location>
        <position position="1155"/>
    </location>
</feature>
<evidence type="ECO:0000259" key="10">
    <source>
        <dbReference type="PROSITE" id="PS52004"/>
    </source>
</evidence>
<dbReference type="SUPFAM" id="SSF51735">
    <property type="entry name" value="NAD(P)-binding Rossmann-fold domains"/>
    <property type="match status" value="2"/>
</dbReference>
<dbReference type="Pfam" id="PF02801">
    <property type="entry name" value="Ketoacyl-synt_C"/>
    <property type="match status" value="1"/>
</dbReference>
<evidence type="ECO:0000313" key="13">
    <source>
        <dbReference type="Proteomes" id="UP001301769"/>
    </source>
</evidence>
<feature type="region of interest" description="C-terminal hotdog fold" evidence="8">
    <location>
        <begin position="1095"/>
        <end position="1252"/>
    </location>
</feature>
<dbReference type="InterPro" id="IPR013968">
    <property type="entry name" value="PKS_KR"/>
</dbReference>
<dbReference type="InterPro" id="IPR013154">
    <property type="entry name" value="ADH-like_N"/>
</dbReference>
<dbReference type="InterPro" id="IPR056501">
    <property type="entry name" value="NAD-bd_HRPKS_sdrA"/>
</dbReference>
<dbReference type="GO" id="GO:0006633">
    <property type="term" value="P:fatty acid biosynthetic process"/>
    <property type="evidence" value="ECO:0007669"/>
    <property type="project" value="InterPro"/>
</dbReference>
<feature type="domain" description="Ketosynthase family 3 (KS3)" evidence="10">
    <location>
        <begin position="16"/>
        <end position="442"/>
    </location>
</feature>
<dbReference type="InterPro" id="IPR020807">
    <property type="entry name" value="PKS_DH"/>
</dbReference>
<dbReference type="Proteomes" id="UP001301769">
    <property type="component" value="Unassembled WGS sequence"/>
</dbReference>
<keyword evidence="6" id="KW-0511">Multifunctional enzyme</keyword>
<dbReference type="SUPFAM" id="SSF50129">
    <property type="entry name" value="GroES-like"/>
    <property type="match status" value="1"/>
</dbReference>
<dbReference type="InterPro" id="IPR042104">
    <property type="entry name" value="PKS_dehydratase_sf"/>
</dbReference>
<dbReference type="InterPro" id="IPR001227">
    <property type="entry name" value="Ac_transferase_dom_sf"/>
</dbReference>
<evidence type="ECO:0000256" key="4">
    <source>
        <dbReference type="ARBA" id="ARBA00022857"/>
    </source>
</evidence>
<dbReference type="SUPFAM" id="SSF55048">
    <property type="entry name" value="Probable ACP-binding domain of malonyl-CoA ACP transacylase"/>
    <property type="match status" value="1"/>
</dbReference>
<dbReference type="InterPro" id="IPR020841">
    <property type="entry name" value="PKS_Beta-ketoAc_synthase_dom"/>
</dbReference>
<keyword evidence="5" id="KW-0560">Oxidoreductase</keyword>
<evidence type="ECO:0000256" key="6">
    <source>
        <dbReference type="ARBA" id="ARBA00023268"/>
    </source>
</evidence>
<keyword evidence="3" id="KW-0808">Transferase</keyword>
<dbReference type="Pfam" id="PF14765">
    <property type="entry name" value="PS-DH"/>
    <property type="match status" value="1"/>
</dbReference>
<protein>
    <recommendedName>
        <fullName evidence="14">Polyketide synthase</fullName>
    </recommendedName>
</protein>
<dbReference type="SMART" id="SM00823">
    <property type="entry name" value="PKS_PP"/>
    <property type="match status" value="1"/>
</dbReference>
<dbReference type="InterPro" id="IPR049900">
    <property type="entry name" value="PKS_mFAS_DH"/>
</dbReference>
<dbReference type="SUPFAM" id="SSF52151">
    <property type="entry name" value="FabD/lysophospholipase-like"/>
    <property type="match status" value="1"/>
</dbReference>
<dbReference type="InterPro" id="IPR014031">
    <property type="entry name" value="Ketoacyl_synth_C"/>
</dbReference>
<evidence type="ECO:0000259" key="9">
    <source>
        <dbReference type="PROSITE" id="PS50075"/>
    </source>
</evidence>
<dbReference type="InterPro" id="IPR016036">
    <property type="entry name" value="Malonyl_transacylase_ACP-bd"/>
</dbReference>
<dbReference type="Gene3D" id="1.10.1200.10">
    <property type="entry name" value="ACP-like"/>
    <property type="match status" value="1"/>
</dbReference>
<dbReference type="InterPro" id="IPR020806">
    <property type="entry name" value="PKS_PP-bd"/>
</dbReference>
<feature type="active site" description="Proton acceptor; for dehydratase activity" evidence="8">
    <location>
        <position position="966"/>
    </location>
</feature>
<dbReference type="SUPFAM" id="SSF47336">
    <property type="entry name" value="ACP-like"/>
    <property type="match status" value="1"/>
</dbReference>
<evidence type="ECO:0008006" key="14">
    <source>
        <dbReference type="Google" id="ProtNLM"/>
    </source>
</evidence>
<dbReference type="Gene3D" id="3.40.366.10">
    <property type="entry name" value="Malonyl-Coenzyme A Acyl Carrier Protein, domain 2"/>
    <property type="match status" value="1"/>
</dbReference>
<reference evidence="12" key="1">
    <citation type="journal article" date="2023" name="Mol. Phylogenet. Evol.">
        <title>Genome-scale phylogeny and comparative genomics of the fungal order Sordariales.</title>
        <authorList>
            <person name="Hensen N."/>
            <person name="Bonometti L."/>
            <person name="Westerberg I."/>
            <person name="Brannstrom I.O."/>
            <person name="Guillou S."/>
            <person name="Cros-Aarteil S."/>
            <person name="Calhoun S."/>
            <person name="Haridas S."/>
            <person name="Kuo A."/>
            <person name="Mondo S."/>
            <person name="Pangilinan J."/>
            <person name="Riley R."/>
            <person name="LaButti K."/>
            <person name="Andreopoulos B."/>
            <person name="Lipzen A."/>
            <person name="Chen C."/>
            <person name="Yan M."/>
            <person name="Daum C."/>
            <person name="Ng V."/>
            <person name="Clum A."/>
            <person name="Steindorff A."/>
            <person name="Ohm R.A."/>
            <person name="Martin F."/>
            <person name="Silar P."/>
            <person name="Natvig D.O."/>
            <person name="Lalanne C."/>
            <person name="Gautier V."/>
            <person name="Ament-Velasquez S.L."/>
            <person name="Kruys A."/>
            <person name="Hutchinson M.I."/>
            <person name="Powell A.J."/>
            <person name="Barry K."/>
            <person name="Miller A.N."/>
            <person name="Grigoriev I.V."/>
            <person name="Debuchy R."/>
            <person name="Gladieux P."/>
            <person name="Hiltunen Thoren M."/>
            <person name="Johannesson H."/>
        </authorList>
    </citation>
    <scope>NUCLEOTIDE SEQUENCE</scope>
    <source>
        <strain evidence="12">PSN293</strain>
    </source>
</reference>
<dbReference type="CDD" id="cd05195">
    <property type="entry name" value="enoyl_red"/>
    <property type="match status" value="1"/>
</dbReference>
<dbReference type="InterPro" id="IPR032821">
    <property type="entry name" value="PKS_assoc"/>
</dbReference>
<dbReference type="InterPro" id="IPR029063">
    <property type="entry name" value="SAM-dependent_MTases_sf"/>
</dbReference>
<dbReference type="PANTHER" id="PTHR43775">
    <property type="entry name" value="FATTY ACID SYNTHASE"/>
    <property type="match status" value="1"/>
</dbReference>
<dbReference type="GO" id="GO:0044550">
    <property type="term" value="P:secondary metabolite biosynthetic process"/>
    <property type="evidence" value="ECO:0007669"/>
    <property type="project" value="TreeGrafter"/>
</dbReference>
<dbReference type="PROSITE" id="PS50075">
    <property type="entry name" value="CARRIER"/>
    <property type="match status" value="1"/>
</dbReference>
<dbReference type="InterPro" id="IPR057326">
    <property type="entry name" value="KR_dom"/>
</dbReference>
<dbReference type="Pfam" id="PF08659">
    <property type="entry name" value="KR"/>
    <property type="match status" value="1"/>
</dbReference>
<keyword evidence="2" id="KW-0597">Phosphoprotein</keyword>
<dbReference type="InterPro" id="IPR049552">
    <property type="entry name" value="PKS_DH_N"/>
</dbReference>
<dbReference type="Gene3D" id="3.40.50.720">
    <property type="entry name" value="NAD(P)-binding Rossmann-like Domain"/>
    <property type="match status" value="1"/>
</dbReference>
<dbReference type="InterPro" id="IPR014030">
    <property type="entry name" value="Ketoacyl_synth_N"/>
</dbReference>
<evidence type="ECO:0000313" key="12">
    <source>
        <dbReference type="EMBL" id="KAK4214346.1"/>
    </source>
</evidence>
<dbReference type="CDD" id="cd02440">
    <property type="entry name" value="AdoMet_MTases"/>
    <property type="match status" value="1"/>
</dbReference>
<accession>A0AAN6Y8X6</accession>
<dbReference type="PROSITE" id="PS52004">
    <property type="entry name" value="KS3_2"/>
    <property type="match status" value="1"/>
</dbReference>
<keyword evidence="7" id="KW-0012">Acyltransferase</keyword>
<dbReference type="SMART" id="SM00822">
    <property type="entry name" value="PKS_KR"/>
    <property type="match status" value="1"/>
</dbReference>
<dbReference type="Pfam" id="PF00698">
    <property type="entry name" value="Acyl_transf_1"/>
    <property type="match status" value="1"/>
</dbReference>
<name>A0AAN6Y8X6_9PEZI</name>
<dbReference type="Pfam" id="PF13602">
    <property type="entry name" value="ADH_zinc_N_2"/>
    <property type="match status" value="1"/>
</dbReference>
<dbReference type="PROSITE" id="PS00606">
    <property type="entry name" value="KS3_1"/>
    <property type="match status" value="1"/>
</dbReference>
<dbReference type="GO" id="GO:0004315">
    <property type="term" value="F:3-oxoacyl-[acyl-carrier-protein] synthase activity"/>
    <property type="evidence" value="ECO:0007669"/>
    <property type="project" value="InterPro"/>
</dbReference>
<dbReference type="Pfam" id="PF08242">
    <property type="entry name" value="Methyltransf_12"/>
    <property type="match status" value="1"/>
</dbReference>
<dbReference type="Pfam" id="PF23114">
    <property type="entry name" value="NAD-bd_HRPKS_sdrA"/>
    <property type="match status" value="1"/>
</dbReference>
<dbReference type="InterPro" id="IPR011032">
    <property type="entry name" value="GroES-like_sf"/>
</dbReference>
<dbReference type="InterPro" id="IPR036291">
    <property type="entry name" value="NAD(P)-bd_dom_sf"/>
</dbReference>
<evidence type="ECO:0000256" key="2">
    <source>
        <dbReference type="ARBA" id="ARBA00022553"/>
    </source>
</evidence>
<dbReference type="InterPro" id="IPR013217">
    <property type="entry name" value="Methyltransf_12"/>
</dbReference>
<dbReference type="SUPFAM" id="SSF53335">
    <property type="entry name" value="S-adenosyl-L-methionine-dependent methyltransferases"/>
    <property type="match status" value="1"/>
</dbReference>
<dbReference type="Gene3D" id="3.30.70.3290">
    <property type="match status" value="1"/>
</dbReference>
<dbReference type="PROSITE" id="PS52019">
    <property type="entry name" value="PKS_MFAS_DH"/>
    <property type="match status" value="1"/>
</dbReference>
<dbReference type="CDD" id="cd00833">
    <property type="entry name" value="PKS"/>
    <property type="match status" value="1"/>
</dbReference>
<dbReference type="SMART" id="SM00826">
    <property type="entry name" value="PKS_DH"/>
    <property type="match status" value="1"/>
</dbReference>
<dbReference type="InterPro" id="IPR036736">
    <property type="entry name" value="ACP-like_sf"/>
</dbReference>
<reference evidence="12" key="2">
    <citation type="submission" date="2023-05" db="EMBL/GenBank/DDBJ databases">
        <authorList>
            <consortium name="Lawrence Berkeley National Laboratory"/>
            <person name="Steindorff A."/>
            <person name="Hensen N."/>
            <person name="Bonometti L."/>
            <person name="Westerberg I."/>
            <person name="Brannstrom I.O."/>
            <person name="Guillou S."/>
            <person name="Cros-Aarteil S."/>
            <person name="Calhoun S."/>
            <person name="Haridas S."/>
            <person name="Kuo A."/>
            <person name="Mondo S."/>
            <person name="Pangilinan J."/>
            <person name="Riley R."/>
            <person name="Labutti K."/>
            <person name="Andreopoulos B."/>
            <person name="Lipzen A."/>
            <person name="Chen C."/>
            <person name="Yanf M."/>
            <person name="Daum C."/>
            <person name="Ng V."/>
            <person name="Clum A."/>
            <person name="Ohm R."/>
            <person name="Martin F."/>
            <person name="Silar P."/>
            <person name="Natvig D."/>
            <person name="Lalanne C."/>
            <person name="Gautier V."/>
            <person name="Ament-Velasquez S.L."/>
            <person name="Kruys A."/>
            <person name="Hutchinson M.I."/>
            <person name="Powell A.J."/>
            <person name="Barry K."/>
            <person name="Miller A.N."/>
            <person name="Grigoriev I.V."/>
            <person name="Debuchy R."/>
            <person name="Gladieux P."/>
            <person name="Thoren M.H."/>
            <person name="Johannesson H."/>
        </authorList>
    </citation>
    <scope>NUCLEOTIDE SEQUENCE</scope>
    <source>
        <strain evidence="12">PSN293</strain>
    </source>
</reference>
<dbReference type="Gene3D" id="3.40.47.10">
    <property type="match status" value="1"/>
</dbReference>
<sequence length="2572" mass="279408">MGSTSQIHPELEALSNQPIAIVGMTCRFPGGVTSPSKLWDLCKSGRDVWSTVPKERFDGNLLYDENSEKTGRHHVKGAHFLEQDVKRFDAAFFNLPADVANALDPQIRQLLEVVYEATEDAGIPIHKLSGSNTSVFTGTWGLDYLGIQTKDTELLNGPALAINTPTFFASRISHFFNLKGQSFSLDTACSSGLVALHNGCQSIWSRESDMSIVGASNLILAPDLFVSGSSQGLLGPDGRCYAWDTRAQGYGRGEGVTALIMKPLDAAIRDGDRVHAIVRGTGVNQDGKTTTITSPSMQAQRELIEACYRRAGLDLADTGYIEAHMTGTQAGDLVESEALGATFGQAQPDNGSAIHVGSVKTNIGHTEPVSGLAAVVKAAIAMKHGQIAPNQNYETPNPKIKLDEWRLKVPISLTKWPENKALRTSINNFGAGGTNAHVILDGVPLHGHVNGTEKSSGVTRHADPSHVYILTSGDATACQDMAKRLSAYIRDSISMGGETTPSPADLAYTLSERRSRLPWAVAIRARSLAELADSLEAPNLTPVHASKAPRLGFVFNGQGAQWYAMGRELIAGYPVFEQSVWRADQVLRHDYGASWSLHEELLRTKDSTRVHQVNISQPINVALQLCLVDLLRSWGVHASAVTSHSSGEIAAAYATGILTFEQALGVVYFRGELALKYQKLTPVSGGMLAAGVGAEEAEKYIKDTQNGRVVVACINSPESVTISGDMAAIEEVAARLEDNNVFARKLQVPLAYHSHHMLPMEQEYIDNLRAILPKRLHDPNESPVLFSSPVTGSIIPAENLTPEHWARNLTNPVRFSESFAALCTPSAGVDMVVEIGAHSTLSGPVRQILKDKSKKMAYTTCLRRGINAVDTIQDLACDLISHGYPLDLKAVNRLDLKSAMMVPDLPSYPWNHSTRYWREPRVSKETRYKKFGAHELLGLPMPGSTGAIPTWRSFLRLSDLPWLADHQVDSKIVLPGAAYVIMAMQATRLIHSSPSSASSGISGFRLRDVNIMNALRIPESSPDGVEVHTRLSPCPTSELDHRGWYCFEISSVDAVSGAWTTNCQGYVAPDMAHNNNPLHHSPPTPNQQTYLAGPAREIETASLYQTMRNMKINHGPVFQNLLKCQASGSKAISTLSIPEVAVTGDDYIIHPTTLDTIIQAMFAGVPEDMSDKYMLLPRGIGTMFIPSHLLGGRNLQAGTEFDVYTEVVKVAAGKGFESNVAVVNQMQEQAPGSGVMRMEGFRFQAIEMERGEADETAAGKGNVCFKSKWIVDGLLHVDYVKEGLRVRLSGDELELARKLQRGAFDLIHDAVVELKDEDKSAWSWYHVEMYEWMSGVVERAAEGKLAYKGSKMWARASRGVKTMRRDELEGMGAVGAMVVRVGRKLPSILRGRVSVHDLMKDGHLLQQYKAEVPRLKSRAHNQLSKIVKMYAAKTPGAKVLEIGAGTGEATVAVLEGFAGMDGVGSLLGRYMFTDLSEDSFAAAKEKLSTWTGLMDFAKLDIETDPTSQSFTPASYDLLVVSNALHATKDLAKTMSHIRQLLKPGGKILMVEATRDTLESHLIFGTTEAWWTSEEAFRRTSPNVGLEIWDRVLRDTGLSGIDLDIPDCEDAEYQSCSVILSTALDEKTPANFPDDVVIVYPADSEPRQEWQTKLGDSITAMTGKRPVTNTLDTLNVDHVQDKVVVFIAEMTKPLLLGINQDTFSKLKTLITNAQGLLWLSRGSLADSKSPEFAQTPGFLRTLRLEQSGNKLIHLDFEQQEGDLWTAEQITHIVHVFGQSFDPKRELNNIDWEYAVKNSMLHVPRVYPAEDMDPVADVNNDNDSHQTGPFSQPGRTLVWQPGNGGTLSNLVFGDSAVDMSSPLPSGMVQIEAKAFGLNFRDIMIALGQIDDTLINHDVAGVITALGPDTEQSGLKVGDRVCGIGRGRFANRCRAFWTSIAKIPDELPWADAAAIPIVYITAYHCLVRLGGLQRGQTVLIHAGAGGVGQAAIVVAQHVGAKIFATCSSAAKKQLLVKEYGLDPANIFSSRDESFVTGVMAATGGRGVDVILNSLSEALLKATWSCIARFGRFIEIGKVDLEADRSLNMSPFARCAVYAGFDAFQLNEYDGLPTHESLTASVEICRQRMVHGSMRPLNPIQEYPISELERAMRQMQSGLHVGKLVLVPGEQDMVNITSRPMPLAKPDATYLIVGGASGIGRSIASWLISQGAKNLVITSRNAETNPDALRLKEEARADGCNVFVQNCDASDAKSLQGLLQKVSEARLPPIKGVINGAMVLRDSVFESMTLDQWQVGVDAKVKSSTNLHNLLLSHQLDFFVLLSSLVGQLGNVSQANYGAGNSFEDALARHRSSLGLPALSLDLSGVTDVGFVATQTTADGTNDVQKRVEGLGSVSITTPEIHRVLERALTKSMASTTTQNSPDDAQILMGLARWDKLPEDSVVYRDRRFGTLRLTRDLGGSLASKQAPGAANNPTGMLLQALNMAASGDEQTQAVARAVAERLAVIFSKPAEQMDATAAMSAHGVDSLVAVELRNWLAASAKAKVSVFEVVQSGSLLEFASLVMERSPLVVKEQRA</sequence>
<evidence type="ECO:0000259" key="11">
    <source>
        <dbReference type="PROSITE" id="PS52019"/>
    </source>
</evidence>
<dbReference type="InterPro" id="IPR016035">
    <property type="entry name" value="Acyl_Trfase/lysoPLipase"/>
</dbReference>
<feature type="domain" description="PKS/mFAS DH" evidence="11">
    <location>
        <begin position="934"/>
        <end position="1252"/>
    </location>
</feature>
<keyword evidence="1" id="KW-0596">Phosphopantetheine</keyword>
<dbReference type="Gene3D" id="3.40.50.150">
    <property type="entry name" value="Vaccinia Virus protein VP39"/>
    <property type="match status" value="1"/>
</dbReference>
<dbReference type="PANTHER" id="PTHR43775:SF29">
    <property type="entry name" value="ASPERFURANONE POLYKETIDE SYNTHASE AFOG-RELATED"/>
    <property type="match status" value="1"/>
</dbReference>
<comment type="caution">
    <text evidence="12">The sequence shown here is derived from an EMBL/GenBank/DDBJ whole genome shotgun (WGS) entry which is preliminary data.</text>
</comment>
<dbReference type="GO" id="GO:1901336">
    <property type="term" value="P:lactone biosynthetic process"/>
    <property type="evidence" value="ECO:0007669"/>
    <property type="project" value="UniProtKB-ARBA"/>
</dbReference>
<dbReference type="InterPro" id="IPR014043">
    <property type="entry name" value="Acyl_transferase_dom"/>
</dbReference>
<dbReference type="InterPro" id="IPR020843">
    <property type="entry name" value="ER"/>
</dbReference>
<evidence type="ECO:0000256" key="3">
    <source>
        <dbReference type="ARBA" id="ARBA00022679"/>
    </source>
</evidence>